<evidence type="ECO:0000313" key="1">
    <source>
        <dbReference type="EMBL" id="CAD8282478.1"/>
    </source>
</evidence>
<sequence>MPSNYGLVSNALPNNMLPVFGMDTASASMYGSLPHFGNLQGHAMDASPLDVASSTLSGGLSTDNVAAQPTLSTLPNGACIPNIYSMLNAFPSPELIAAAQAQSQSNLGSSISLAYLMNHGAHSEQ</sequence>
<reference evidence="1" key="1">
    <citation type="submission" date="2021-01" db="EMBL/GenBank/DDBJ databases">
        <authorList>
            <person name="Corre E."/>
            <person name="Pelletier E."/>
            <person name="Niang G."/>
            <person name="Scheremetjew M."/>
            <person name="Finn R."/>
            <person name="Kale V."/>
            <person name="Holt S."/>
            <person name="Cochrane G."/>
            <person name="Meng A."/>
            <person name="Brown T."/>
            <person name="Cohen L."/>
        </authorList>
    </citation>
    <scope>NUCLEOTIDE SEQUENCE</scope>
    <source>
        <strain evidence="1">CCMP219</strain>
    </source>
</reference>
<gene>
    <name evidence="1" type="ORF">CEUR00632_LOCUS2513</name>
</gene>
<dbReference type="EMBL" id="HBEC01005517">
    <property type="protein sequence ID" value="CAD8282478.1"/>
    <property type="molecule type" value="Transcribed_RNA"/>
</dbReference>
<organism evidence="1">
    <name type="scientific">Chlamydomonas euryale</name>
    <dbReference type="NCBI Taxonomy" id="1486919"/>
    <lineage>
        <taxon>Eukaryota</taxon>
        <taxon>Viridiplantae</taxon>
        <taxon>Chlorophyta</taxon>
        <taxon>core chlorophytes</taxon>
        <taxon>Chlorophyceae</taxon>
        <taxon>CS clade</taxon>
        <taxon>Chlamydomonadales</taxon>
        <taxon>Chlamydomonadaceae</taxon>
        <taxon>Chlamydomonas</taxon>
    </lineage>
</organism>
<accession>A0A7R9YRY6</accession>
<protein>
    <submittedName>
        <fullName evidence="1">Uncharacterized protein</fullName>
    </submittedName>
</protein>
<proteinExistence type="predicted"/>
<name>A0A7R9YRY6_9CHLO</name>
<dbReference type="AlphaFoldDB" id="A0A7R9YRY6"/>